<comment type="function">
    <text evidence="8">Ligand for members of the frizzled family of seven transmembrane receptors.</text>
</comment>
<evidence type="ECO:0000256" key="7">
    <source>
        <dbReference type="ARBA" id="ARBA00023157"/>
    </source>
</evidence>
<dbReference type="AlphaFoldDB" id="A0A077SQN3"/>
<dbReference type="Pfam" id="PF00110">
    <property type="entry name" value="wnt"/>
    <property type="match status" value="1"/>
</dbReference>
<dbReference type="GO" id="GO:0005615">
    <property type="term" value="C:extracellular space"/>
    <property type="evidence" value="ECO:0007669"/>
    <property type="project" value="TreeGrafter"/>
</dbReference>
<evidence type="ECO:0000256" key="2">
    <source>
        <dbReference type="ARBA" id="ARBA00005683"/>
    </source>
</evidence>
<keyword evidence="3 8" id="KW-0217">Developmental protein</keyword>
<organism evidence="9">
    <name type="scientific">Sycon ciliatum</name>
    <dbReference type="NCBI Taxonomy" id="27933"/>
    <lineage>
        <taxon>Eukaryota</taxon>
        <taxon>Metazoa</taxon>
        <taxon>Porifera</taxon>
        <taxon>Calcarea</taxon>
        <taxon>Calcaronea</taxon>
        <taxon>Leucosolenida</taxon>
        <taxon>Sycettidae</taxon>
        <taxon>Sycon</taxon>
    </lineage>
</organism>
<evidence type="ECO:0000256" key="4">
    <source>
        <dbReference type="ARBA" id="ARBA00022525"/>
    </source>
</evidence>
<dbReference type="InterPro" id="IPR005817">
    <property type="entry name" value="Wnt"/>
</dbReference>
<evidence type="ECO:0000256" key="6">
    <source>
        <dbReference type="ARBA" id="ARBA00022687"/>
    </source>
</evidence>
<keyword evidence="6 8" id="KW-0879">Wnt signaling pathway</keyword>
<dbReference type="GO" id="GO:0045165">
    <property type="term" value="P:cell fate commitment"/>
    <property type="evidence" value="ECO:0007669"/>
    <property type="project" value="TreeGrafter"/>
</dbReference>
<evidence type="ECO:0000256" key="5">
    <source>
        <dbReference type="ARBA" id="ARBA00022530"/>
    </source>
</evidence>
<keyword evidence="7" id="KW-1015">Disulfide bond</keyword>
<dbReference type="SMR" id="A0A077SQN3"/>
<comment type="subcellular location">
    <subcellularLocation>
        <location evidence="1 8">Secreted</location>
        <location evidence="1 8">Extracellular space</location>
        <location evidence="1 8">Extracellular matrix</location>
    </subcellularLocation>
</comment>
<evidence type="ECO:0000313" key="9">
    <source>
        <dbReference type="EMBL" id="CDO67908.1"/>
    </source>
</evidence>
<dbReference type="GO" id="GO:0005109">
    <property type="term" value="F:frizzled binding"/>
    <property type="evidence" value="ECO:0007669"/>
    <property type="project" value="TreeGrafter"/>
</dbReference>
<dbReference type="EMBL" id="HG973369">
    <property type="protein sequence ID" value="CDO67908.1"/>
    <property type="molecule type" value="mRNA"/>
</dbReference>
<dbReference type="GO" id="GO:0060070">
    <property type="term" value="P:canonical Wnt signaling pathway"/>
    <property type="evidence" value="ECO:0007669"/>
    <property type="project" value="TreeGrafter"/>
</dbReference>
<dbReference type="PANTHER" id="PTHR12027">
    <property type="entry name" value="WNT RELATED"/>
    <property type="match status" value="1"/>
</dbReference>
<reference evidence="9" key="1">
    <citation type="journal article" date="2014" name="Nat. Commun.">
        <title>Developmental gene expression provides clues to relationships between sponge and eumetazoan body plans.</title>
        <authorList>
            <person name="Leininger S."/>
            <person name="Adamski M."/>
            <person name="Bergum B."/>
            <person name="Guder C."/>
            <person name="Liu J."/>
            <person name="Laplante M."/>
            <person name="Brate J."/>
            <person name="Hoffmann F."/>
            <person name="Fortunato S."/>
            <person name="Jordal S."/>
            <person name="Rapp H.T."/>
            <person name="Adamska M."/>
        </authorList>
    </citation>
    <scope>NUCLEOTIDE SEQUENCE</scope>
</reference>
<dbReference type="PRINTS" id="PR01349">
    <property type="entry name" value="WNTPROTEIN"/>
</dbReference>
<dbReference type="PANTHER" id="PTHR12027:SF70">
    <property type="entry name" value="PROTEIN WNT-16"/>
    <property type="match status" value="1"/>
</dbReference>
<gene>
    <name evidence="9" type="primary">WntU</name>
</gene>
<name>A0A077SQN3_9METZ</name>
<dbReference type="GO" id="GO:0005125">
    <property type="term" value="F:cytokine activity"/>
    <property type="evidence" value="ECO:0007669"/>
    <property type="project" value="TreeGrafter"/>
</dbReference>
<accession>A0A077SQN3</accession>
<dbReference type="SMART" id="SM00097">
    <property type="entry name" value="WNT1"/>
    <property type="match status" value="1"/>
</dbReference>
<evidence type="ECO:0000256" key="1">
    <source>
        <dbReference type="ARBA" id="ARBA00004498"/>
    </source>
</evidence>
<evidence type="ECO:0000256" key="3">
    <source>
        <dbReference type="ARBA" id="ARBA00022473"/>
    </source>
</evidence>
<proteinExistence type="evidence at transcript level"/>
<keyword evidence="5" id="KW-0272">Extracellular matrix</keyword>
<keyword evidence="4" id="KW-0964">Secreted</keyword>
<comment type="similarity">
    <text evidence="2 8">Belongs to the Wnt family.</text>
</comment>
<evidence type="ECO:0000256" key="8">
    <source>
        <dbReference type="RuleBase" id="RU003500"/>
    </source>
</evidence>
<protein>
    <recommendedName>
        <fullName evidence="8">Protein Wnt</fullName>
    </recommendedName>
</protein>
<sequence length="362" mass="40380">MALSPTFVVANGTSDAYPTRFSHFPFRCKVREGAPLESHSQCLRRDEPLWTTIQRGRTEGIAQCKKVMKDNTWSCAVEQNSSKLFGDAVLAGTTREGAFLHALMTASLIQSIARSCGKGYLADRCPCGQDAGASFHNGQAQNWEWGNCSVNMVYGRNLVRRLANPPNARRQNQLRPRPLMQVLNNAAGELALESVQRISCRCHGVSSSCIMRTCIMVTPDLSTTAQTLAKKYRQAKKVIVARGSPDRRPLLQLARAVKQHARPARQHVGLNISLYQLHYTNESPDFCTPDPVRGIPGTRGEVCSKTVGHERECNKLCCGREPLDRKYRRGRCCKWGITIGSGKVGSRCRRYCIYVYKSYYCG</sequence>